<feature type="region of interest" description="Disordered" evidence="1">
    <location>
        <begin position="210"/>
        <end position="235"/>
    </location>
</feature>
<dbReference type="NCBIfam" id="TIGR00277">
    <property type="entry name" value="HDIG"/>
    <property type="match status" value="1"/>
</dbReference>
<feature type="transmembrane region" description="Helical" evidence="2">
    <location>
        <begin position="413"/>
        <end position="433"/>
    </location>
</feature>
<evidence type="ECO:0000313" key="5">
    <source>
        <dbReference type="Proteomes" id="UP000191901"/>
    </source>
</evidence>
<evidence type="ECO:0000313" key="4">
    <source>
        <dbReference type="EMBL" id="ASC69387.1"/>
    </source>
</evidence>
<organism evidence="4 5">
    <name type="scientific">Halomicronema hongdechloris C2206</name>
    <dbReference type="NCBI Taxonomy" id="1641165"/>
    <lineage>
        <taxon>Bacteria</taxon>
        <taxon>Bacillati</taxon>
        <taxon>Cyanobacteriota</taxon>
        <taxon>Cyanophyceae</taxon>
        <taxon>Nodosilineales</taxon>
        <taxon>Nodosilineaceae</taxon>
        <taxon>Halomicronema</taxon>
    </lineage>
</organism>
<dbReference type="RefSeq" id="WP_225889148.1">
    <property type="nucleotide sequence ID" value="NZ_CP021983.2"/>
</dbReference>
<dbReference type="PANTHER" id="PTHR36442">
    <property type="entry name" value="CYCLIC-DI-AMP PHOSPHODIESTERASE PGPH"/>
    <property type="match status" value="1"/>
</dbReference>
<dbReference type="InterPro" id="IPR052722">
    <property type="entry name" value="PgpH_phosphodiesterase"/>
</dbReference>
<dbReference type="GO" id="GO:0016787">
    <property type="term" value="F:hydrolase activity"/>
    <property type="evidence" value="ECO:0007669"/>
    <property type="project" value="UniProtKB-KW"/>
</dbReference>
<gene>
    <name evidence="4" type="primary">pgpH</name>
    <name evidence="4" type="ORF">XM38_003140</name>
</gene>
<dbReference type="InterPro" id="IPR006675">
    <property type="entry name" value="HDIG_dom"/>
</dbReference>
<feature type="transmembrane region" description="Helical" evidence="2">
    <location>
        <begin position="530"/>
        <end position="552"/>
    </location>
</feature>
<dbReference type="SMART" id="SM00471">
    <property type="entry name" value="HDc"/>
    <property type="match status" value="1"/>
</dbReference>
<dbReference type="EMBL" id="CP021983">
    <property type="protein sequence ID" value="ASC69387.1"/>
    <property type="molecule type" value="Genomic_DNA"/>
</dbReference>
<dbReference type="Gene3D" id="1.10.3210.10">
    <property type="entry name" value="Hypothetical protein af1432"/>
    <property type="match status" value="1"/>
</dbReference>
<accession>A0A1Z3HGR4</accession>
<feature type="transmembrane region" description="Helical" evidence="2">
    <location>
        <begin position="479"/>
        <end position="498"/>
    </location>
</feature>
<proteinExistence type="predicted"/>
<feature type="domain" description="HD" evidence="3">
    <location>
        <begin position="621"/>
        <end position="769"/>
    </location>
</feature>
<dbReference type="PANTHER" id="PTHR36442:SF1">
    <property type="entry name" value="CYCLIC-DI-AMP PHOSPHODIESTERASE PGPH"/>
    <property type="match status" value="1"/>
</dbReference>
<dbReference type="CDD" id="cd00077">
    <property type="entry name" value="HDc"/>
    <property type="match status" value="1"/>
</dbReference>
<evidence type="ECO:0000256" key="2">
    <source>
        <dbReference type="SAM" id="Phobius"/>
    </source>
</evidence>
<feature type="transmembrane region" description="Helical" evidence="2">
    <location>
        <begin position="445"/>
        <end position="467"/>
    </location>
</feature>
<feature type="compositionally biased region" description="Polar residues" evidence="1">
    <location>
        <begin position="213"/>
        <end position="222"/>
    </location>
</feature>
<dbReference type="Pfam" id="PF07697">
    <property type="entry name" value="7TMR-HDED"/>
    <property type="match status" value="1"/>
</dbReference>
<dbReference type="Pfam" id="PF01966">
    <property type="entry name" value="HD"/>
    <property type="match status" value="1"/>
</dbReference>
<name>A0A1Z3HGR4_9CYAN</name>
<dbReference type="SUPFAM" id="SSF109604">
    <property type="entry name" value="HD-domain/PDEase-like"/>
    <property type="match status" value="1"/>
</dbReference>
<dbReference type="InterPro" id="IPR011621">
    <property type="entry name" value="Metal-dep_PHydrolase_7TM_intra"/>
</dbReference>
<dbReference type="InterPro" id="IPR006674">
    <property type="entry name" value="HD_domain"/>
</dbReference>
<protein>
    <submittedName>
        <fullName evidence="4">Cyclic-di-AMP phosphodiesterase PgpH</fullName>
        <ecNumber evidence="4">3.1.4.-</ecNumber>
    </submittedName>
</protein>
<keyword evidence="2" id="KW-1133">Transmembrane helix</keyword>
<reference evidence="4 5" key="1">
    <citation type="journal article" date="2016" name="Biochim. Biophys. Acta">
        <title>Characterization of red-shifted phycobilisomes isolated from the chlorophyll f-containing cyanobacterium Halomicronema hongdechloris.</title>
        <authorList>
            <person name="Li Y."/>
            <person name="Lin Y."/>
            <person name="Garvey C.J."/>
            <person name="Birch D."/>
            <person name="Corkery R.W."/>
            <person name="Loughlin P.C."/>
            <person name="Scheer H."/>
            <person name="Willows R.D."/>
            <person name="Chen M."/>
        </authorList>
    </citation>
    <scope>NUCLEOTIDE SEQUENCE [LARGE SCALE GENOMIC DNA]</scope>
    <source>
        <strain evidence="4 5">C2206</strain>
    </source>
</reference>
<dbReference type="AlphaFoldDB" id="A0A1Z3HGR4"/>
<keyword evidence="5" id="KW-1185">Reference proteome</keyword>
<feature type="region of interest" description="Disordered" evidence="1">
    <location>
        <begin position="47"/>
        <end position="74"/>
    </location>
</feature>
<dbReference type="PROSITE" id="PS51831">
    <property type="entry name" value="HD"/>
    <property type="match status" value="1"/>
</dbReference>
<evidence type="ECO:0000259" key="3">
    <source>
        <dbReference type="PROSITE" id="PS51831"/>
    </source>
</evidence>
<dbReference type="Proteomes" id="UP000191901">
    <property type="component" value="Chromosome"/>
</dbReference>
<keyword evidence="4" id="KW-0378">Hydrolase</keyword>
<dbReference type="Pfam" id="PF07698">
    <property type="entry name" value="7TM-7TMR_HD"/>
    <property type="match status" value="1"/>
</dbReference>
<feature type="transmembrane region" description="Helical" evidence="2">
    <location>
        <begin position="559"/>
        <end position="584"/>
    </location>
</feature>
<dbReference type="KEGG" id="hhg:XM38_003140"/>
<feature type="transmembrane region" description="Helical" evidence="2">
    <location>
        <begin position="505"/>
        <end position="524"/>
    </location>
</feature>
<evidence type="ECO:0000256" key="1">
    <source>
        <dbReference type="SAM" id="MobiDB-lite"/>
    </source>
</evidence>
<dbReference type="InterPro" id="IPR011624">
    <property type="entry name" value="Metal-dep_PHydrolase_7TM_extra"/>
</dbReference>
<keyword evidence="2" id="KW-0472">Membrane</keyword>
<dbReference type="InterPro" id="IPR003607">
    <property type="entry name" value="HD/PDEase_dom"/>
</dbReference>
<sequence>MMKLLRLLIGQVEQRWKPSTNSLRVSFRRSLGSRSATSRFTHRMLHRFSPAVPISPSDTSSPPPPRRARRQSGRLKQPRLIFAVAVLSLTAGLGQRFYNQPGLQVDSQAPETIIAPKDATVVDTESTEAQQMAARNGVLRVLMLDPAVNEAMLQSLDQLLQQGERLRQQAGTLPFLPTHRLSTAAQRYIQSADQEEWQSIWSLVQSWPLEQAPGSSSPSEGNQRQHEEFQSLSPQPKQVARELITLRQQESSVAFATLGDQLESVRRRYQRTLTDIEQMDQPFGPRLLQLSEEEWQATKTGLRQVTDRMITQGISPGLPSDVLKDAIGTQLQETVPSVATPLATQMLTSVLTPNLIEDPERTRLQAEKAAEAVEPVTVSVQQGEVIVAAGETISQADFVLLDHFNLSQRRFNWLGFVGYGVLVAGGVSIFLLVEHIYHGGLRRRDYVLITLMVMTTAGLLVFGSAAYGLPAVGLLVGSFYGSALGATVIALLGILVPIGTNVSSVPLVASVVGALVGSVVASRLRSREELALLGGGIGLTQGGVYLILTLIVNPVSPSAWYGILTGSALQGAYGLVSSILALGLSPYLEHVFDLVTPIRLAELSNPNRPLLKRLSSEAPGTFQHTMFVASLAEAAARVLGCNVELVRAGTLYHDIGKMHDPQGFIENQMGGPNKHDQIADPWLSATIIKKHVTEGIVMARKCRLPKALRAFIPEHQGTMLISYFYHQAKERAAEDATLVVREEDFRYDGPIPQSPETGIVMLADSCEAALRSLKEATPEEALTMVNRILRARWKDDQLVDSGLTREHMRIIADIFVQVWQQYNHKRIAYPKAALAAKPSA</sequence>
<dbReference type="EC" id="3.1.4.-" evidence="4"/>
<keyword evidence="2" id="KW-0812">Transmembrane</keyword>